<evidence type="ECO:0000256" key="3">
    <source>
        <dbReference type="ARBA" id="ARBA00022458"/>
    </source>
</evidence>
<organism evidence="7 8">
    <name type="scientific">Elizabethkingia miricola</name>
    <name type="common">Chryseobacterium miricola</name>
    <dbReference type="NCBI Taxonomy" id="172045"/>
    <lineage>
        <taxon>Bacteria</taxon>
        <taxon>Pseudomonadati</taxon>
        <taxon>Bacteroidota</taxon>
        <taxon>Flavobacteriia</taxon>
        <taxon>Flavobacteriales</taxon>
        <taxon>Weeksellaceae</taxon>
        <taxon>Elizabethkingia</taxon>
    </lineage>
</organism>
<keyword evidence="3" id="KW-0536">Nodulation</keyword>
<dbReference type="SMART" id="SM00382">
    <property type="entry name" value="AAA"/>
    <property type="match status" value="1"/>
</dbReference>
<comment type="similarity">
    <text evidence="1">Belongs to the ABC transporter superfamily.</text>
</comment>
<accession>A0ABY3NBS5</accession>
<dbReference type="Gene3D" id="3.40.50.300">
    <property type="entry name" value="P-loop containing nucleotide triphosphate hydrolases"/>
    <property type="match status" value="1"/>
</dbReference>
<feature type="domain" description="ABC transporter" evidence="6">
    <location>
        <begin position="117"/>
        <end position="347"/>
    </location>
</feature>
<gene>
    <name evidence="7" type="ORF">LX74_03540</name>
</gene>
<evidence type="ECO:0000256" key="4">
    <source>
        <dbReference type="ARBA" id="ARBA00022741"/>
    </source>
</evidence>
<protein>
    <submittedName>
        <fullName evidence="7">ABC-2 type transport system ATP-binding protein</fullName>
    </submittedName>
</protein>
<keyword evidence="8" id="KW-1185">Reference proteome</keyword>
<evidence type="ECO:0000256" key="5">
    <source>
        <dbReference type="ARBA" id="ARBA00022840"/>
    </source>
</evidence>
<dbReference type="GO" id="GO:0005524">
    <property type="term" value="F:ATP binding"/>
    <property type="evidence" value="ECO:0007669"/>
    <property type="project" value="UniProtKB-KW"/>
</dbReference>
<comment type="caution">
    <text evidence="7">The sequence shown here is derived from an EMBL/GenBank/DDBJ whole genome shotgun (WGS) entry which is preliminary data.</text>
</comment>
<dbReference type="InterPro" id="IPR003439">
    <property type="entry name" value="ABC_transporter-like_ATP-bd"/>
</dbReference>
<dbReference type="Proteomes" id="UP000324513">
    <property type="component" value="Unassembled WGS sequence"/>
</dbReference>
<dbReference type="InterPro" id="IPR003593">
    <property type="entry name" value="AAA+_ATPase"/>
</dbReference>
<sequence>MLILSQIFRICDGINFIICHKICYLQTRNKMMKTQNLVFEEIRELILFKDLDRAVKRIIDLTLDTENLRFYNDTNSFLDWLDSKPSEEVIIEKLNVLLQKLHEELSGKPVTEPQTVISVKGLTKKYGAGFTLGPIDLEVKSGEIIGLVGENGNGKTTLLRSLCGDLKPTSGSIKYNFLCKDDYDLRTKLVYIPQRTDTWRGSMYENLVFTAANYGYKPEENKVVVDLIITRLGLRPFRKHSWNSLSSGYKMRFELARMLLRKPKILLIDEPLANLDILAQQTILDDFRNIAGSPYRPIAIVLSSQQLYEVEKTSQQVVFLKNGSQRNLKSQEAEEVQFIVEFETDDTLSNLKEKLSSISLVSLEQNGGTFVAHFPMHTTVEIFLETVLKENIQLVYFRNITHSTRRFFIK</sequence>
<dbReference type="InterPro" id="IPR050763">
    <property type="entry name" value="ABC_transporter_ATP-binding"/>
</dbReference>
<evidence type="ECO:0000313" key="8">
    <source>
        <dbReference type="Proteomes" id="UP000324513"/>
    </source>
</evidence>
<reference evidence="7 8" key="1">
    <citation type="submission" date="2019-07" db="EMBL/GenBank/DDBJ databases">
        <title>Genomic Encyclopedia of Archaeal and Bacterial Type Strains, Phase II (KMG-II): from individual species to whole genera.</title>
        <authorList>
            <person name="Goeker M."/>
        </authorList>
    </citation>
    <scope>NUCLEOTIDE SEQUENCE [LARGE SCALE GENOMIC DNA]</scope>
    <source>
        <strain evidence="7 8">DSM 14571</strain>
    </source>
</reference>
<keyword evidence="5 7" id="KW-0067">ATP-binding</keyword>
<name>A0ABY3NBS5_ELIMR</name>
<dbReference type="Pfam" id="PF00005">
    <property type="entry name" value="ABC_tran"/>
    <property type="match status" value="1"/>
</dbReference>
<evidence type="ECO:0000256" key="2">
    <source>
        <dbReference type="ARBA" id="ARBA00022448"/>
    </source>
</evidence>
<dbReference type="SUPFAM" id="SSF52540">
    <property type="entry name" value="P-loop containing nucleoside triphosphate hydrolases"/>
    <property type="match status" value="1"/>
</dbReference>
<evidence type="ECO:0000313" key="7">
    <source>
        <dbReference type="EMBL" id="TYO85305.1"/>
    </source>
</evidence>
<keyword evidence="4" id="KW-0547">Nucleotide-binding</keyword>
<dbReference type="CDD" id="cd03230">
    <property type="entry name" value="ABC_DR_subfamily_A"/>
    <property type="match status" value="1"/>
</dbReference>
<evidence type="ECO:0000256" key="1">
    <source>
        <dbReference type="ARBA" id="ARBA00005417"/>
    </source>
</evidence>
<keyword evidence="2" id="KW-0813">Transport</keyword>
<dbReference type="PANTHER" id="PTHR42711">
    <property type="entry name" value="ABC TRANSPORTER ATP-BINDING PROTEIN"/>
    <property type="match status" value="1"/>
</dbReference>
<dbReference type="PANTHER" id="PTHR42711:SF5">
    <property type="entry name" value="ABC TRANSPORTER ATP-BINDING PROTEIN NATA"/>
    <property type="match status" value="1"/>
</dbReference>
<dbReference type="InterPro" id="IPR027417">
    <property type="entry name" value="P-loop_NTPase"/>
</dbReference>
<dbReference type="EMBL" id="VNHK01000015">
    <property type="protein sequence ID" value="TYO85305.1"/>
    <property type="molecule type" value="Genomic_DNA"/>
</dbReference>
<evidence type="ECO:0000259" key="6">
    <source>
        <dbReference type="PROSITE" id="PS50893"/>
    </source>
</evidence>
<proteinExistence type="inferred from homology"/>
<dbReference type="PROSITE" id="PS50893">
    <property type="entry name" value="ABC_TRANSPORTER_2"/>
    <property type="match status" value="1"/>
</dbReference>